<evidence type="ECO:0000313" key="1">
    <source>
        <dbReference type="EMBL" id="KAF3118646.1"/>
    </source>
</evidence>
<organism evidence="1 2">
    <name type="scientific">Orbilia oligospora</name>
    <name type="common">Nematode-trapping fungus</name>
    <name type="synonym">Arthrobotrys oligospora</name>
    <dbReference type="NCBI Taxonomy" id="2813651"/>
    <lineage>
        <taxon>Eukaryota</taxon>
        <taxon>Fungi</taxon>
        <taxon>Dikarya</taxon>
        <taxon>Ascomycota</taxon>
        <taxon>Pezizomycotina</taxon>
        <taxon>Orbiliomycetes</taxon>
        <taxon>Orbiliales</taxon>
        <taxon>Orbiliaceae</taxon>
        <taxon>Orbilia</taxon>
    </lineage>
</organism>
<gene>
    <name evidence="1" type="ORF">TWF703_004632</name>
</gene>
<sequence length="197" mass="21563">MVHFSIHQITASLSPKNLRLRKRKSSNASTTVSDIACSPSNLSIASSTIYRRRNSIESITSTSTAASSAFLDACDDLGLTSPYYLPAKCLSPPSSKKQLPTPQRKLTNASIASTLSTSGLMIDLCGFHHVDSAEENFGPELAVLEPRPDALRFCGFEETLEQRSMLPFRLRSDVPEIYRGVSWLQISLVGSIIWLAV</sequence>
<accession>A0A7C8NMU1</accession>
<dbReference type="Proteomes" id="UP000480548">
    <property type="component" value="Unassembled WGS sequence"/>
</dbReference>
<dbReference type="EMBL" id="WIQZ01000221">
    <property type="protein sequence ID" value="KAF3118646.1"/>
    <property type="molecule type" value="Genomic_DNA"/>
</dbReference>
<protein>
    <submittedName>
        <fullName evidence="1">Uncharacterized protein</fullName>
    </submittedName>
</protein>
<dbReference type="AlphaFoldDB" id="A0A7C8NMU1"/>
<reference evidence="1 2" key="1">
    <citation type="submission" date="2019-06" db="EMBL/GenBank/DDBJ databases">
        <authorList>
            <person name="Palmer J.M."/>
        </authorList>
    </citation>
    <scope>NUCLEOTIDE SEQUENCE [LARGE SCALE GENOMIC DNA]</scope>
    <source>
        <strain evidence="1 2">TWF703</strain>
    </source>
</reference>
<proteinExistence type="predicted"/>
<comment type="caution">
    <text evidence="1">The sequence shown here is derived from an EMBL/GenBank/DDBJ whole genome shotgun (WGS) entry which is preliminary data.</text>
</comment>
<evidence type="ECO:0000313" key="2">
    <source>
        <dbReference type="Proteomes" id="UP000480548"/>
    </source>
</evidence>
<name>A0A7C8NMU1_ORBOL</name>